<dbReference type="EMBL" id="JAACJL010000045">
    <property type="protein sequence ID" value="KAF4613458.1"/>
    <property type="molecule type" value="Genomic_DNA"/>
</dbReference>
<proteinExistence type="predicted"/>
<reference evidence="1 2" key="1">
    <citation type="submission" date="2019-12" db="EMBL/GenBank/DDBJ databases">
        <authorList>
            <person name="Floudas D."/>
            <person name="Bentzer J."/>
            <person name="Ahren D."/>
            <person name="Johansson T."/>
            <person name="Persson P."/>
            <person name="Tunlid A."/>
        </authorList>
    </citation>
    <scope>NUCLEOTIDE SEQUENCE [LARGE SCALE GENOMIC DNA]</scope>
    <source>
        <strain evidence="1 2">CBS 102.39</strain>
    </source>
</reference>
<organism evidence="1 2">
    <name type="scientific">Agrocybe pediades</name>
    <dbReference type="NCBI Taxonomy" id="84607"/>
    <lineage>
        <taxon>Eukaryota</taxon>
        <taxon>Fungi</taxon>
        <taxon>Dikarya</taxon>
        <taxon>Basidiomycota</taxon>
        <taxon>Agaricomycotina</taxon>
        <taxon>Agaricomycetes</taxon>
        <taxon>Agaricomycetidae</taxon>
        <taxon>Agaricales</taxon>
        <taxon>Agaricineae</taxon>
        <taxon>Strophariaceae</taxon>
        <taxon>Agrocybe</taxon>
    </lineage>
</organism>
<comment type="caution">
    <text evidence="1">The sequence shown here is derived from an EMBL/GenBank/DDBJ whole genome shotgun (WGS) entry which is preliminary data.</text>
</comment>
<name>A0A8H4QMB6_9AGAR</name>
<dbReference type="AlphaFoldDB" id="A0A8H4QMB6"/>
<gene>
    <name evidence="1" type="ORF">D9613_008131</name>
</gene>
<accession>A0A8H4QMB6</accession>
<dbReference type="Proteomes" id="UP000521872">
    <property type="component" value="Unassembled WGS sequence"/>
</dbReference>
<protein>
    <submittedName>
        <fullName evidence="1">Uncharacterized protein</fullName>
    </submittedName>
</protein>
<keyword evidence="2" id="KW-1185">Reference proteome</keyword>
<sequence length="423" mass="47921">MSLPPELLDMIIDETSRIPNKARRTKALVALSLVSRSFRERAHNHLFASINMNFGRGAEGAIMDALRWLLDLMEADPNTTTSGLASRITSFACSPPCSVGDPLPGILNKLFLGRGKACTLYISFTSPASWSSLSEDVAQELFNICHRPRLAFLSLWNLRKIPRNFLQHSFIKRLSLNNVSVSKSRLKDSFFAGISDQGHRGAVILESLHFCGEDPILASLLTTSRREMEPEVIFSQVQELFLYFLSPQIDPKFSTGEILTRCNGNLETLKMSLDGRHPNPRTALPFHRFPALHTFEITAINCRSYRPLCDIAIILEQIAYHPNLQNIELHLMHPLNGPMQNVDAIRVSLEGLGCEALDDLFEKPRFACVRSLSLKFFFKLDHEEEFAGPWTSADYKFLILWRFPVLSRRWDISLTVDVELDFA</sequence>
<evidence type="ECO:0000313" key="1">
    <source>
        <dbReference type="EMBL" id="KAF4613458.1"/>
    </source>
</evidence>
<evidence type="ECO:0000313" key="2">
    <source>
        <dbReference type="Proteomes" id="UP000521872"/>
    </source>
</evidence>